<comment type="similarity">
    <text evidence="2 9">Belongs to the peptidase S8 family.</text>
</comment>
<evidence type="ECO:0008006" key="16">
    <source>
        <dbReference type="Google" id="ProtNLM"/>
    </source>
</evidence>
<dbReference type="GO" id="GO:0005576">
    <property type="term" value="C:extracellular region"/>
    <property type="evidence" value="ECO:0007669"/>
    <property type="project" value="UniProtKB-SubCell"/>
</dbReference>
<keyword evidence="5" id="KW-0732">Signal</keyword>
<dbReference type="GO" id="GO:0004252">
    <property type="term" value="F:serine-type endopeptidase activity"/>
    <property type="evidence" value="ECO:0007669"/>
    <property type="project" value="UniProtKB-UniRule"/>
</dbReference>
<gene>
    <name evidence="14" type="ORF">Fmac_025701</name>
</gene>
<dbReference type="InterPro" id="IPR023828">
    <property type="entry name" value="Peptidase_S8_Ser-AS"/>
</dbReference>
<dbReference type="Pfam" id="PF00082">
    <property type="entry name" value="Peptidase_S8"/>
    <property type="match status" value="1"/>
</dbReference>
<dbReference type="InterPro" id="IPR037045">
    <property type="entry name" value="S8pro/Inhibitor_I9_sf"/>
</dbReference>
<dbReference type="InterPro" id="IPR022398">
    <property type="entry name" value="Peptidase_S8_His-AS"/>
</dbReference>
<evidence type="ECO:0000259" key="13">
    <source>
        <dbReference type="Pfam" id="PF17766"/>
    </source>
</evidence>
<keyword evidence="4 9" id="KW-0645">Protease</keyword>
<evidence type="ECO:0000313" key="15">
    <source>
        <dbReference type="Proteomes" id="UP001603857"/>
    </source>
</evidence>
<dbReference type="CDD" id="cd02120">
    <property type="entry name" value="PA_subtilisin_like"/>
    <property type="match status" value="1"/>
</dbReference>
<evidence type="ECO:0000256" key="1">
    <source>
        <dbReference type="ARBA" id="ARBA00004613"/>
    </source>
</evidence>
<evidence type="ECO:0000259" key="11">
    <source>
        <dbReference type="Pfam" id="PF00082"/>
    </source>
</evidence>
<accession>A0ABD1LTM9</accession>
<name>A0ABD1LTM9_9FABA</name>
<keyword evidence="3" id="KW-0964">Secreted</keyword>
<comment type="caution">
    <text evidence="14">The sequence shown here is derived from an EMBL/GenBank/DDBJ whole genome shotgun (WGS) entry which is preliminary data.</text>
</comment>
<proteinExistence type="inferred from homology"/>
<dbReference type="InterPro" id="IPR015500">
    <property type="entry name" value="Peptidase_S8_subtilisin-rel"/>
</dbReference>
<evidence type="ECO:0000256" key="4">
    <source>
        <dbReference type="ARBA" id="ARBA00022670"/>
    </source>
</evidence>
<dbReference type="Gene3D" id="3.30.70.80">
    <property type="entry name" value="Peptidase S8 propeptide/proteinase inhibitor I9"/>
    <property type="match status" value="1"/>
</dbReference>
<evidence type="ECO:0000256" key="5">
    <source>
        <dbReference type="ARBA" id="ARBA00022729"/>
    </source>
</evidence>
<evidence type="ECO:0000259" key="12">
    <source>
        <dbReference type="Pfam" id="PF05922"/>
    </source>
</evidence>
<dbReference type="CDD" id="cd04852">
    <property type="entry name" value="Peptidases_S8_3"/>
    <property type="match status" value="1"/>
</dbReference>
<dbReference type="PANTHER" id="PTHR10795">
    <property type="entry name" value="PROPROTEIN CONVERTASE SUBTILISIN/KEXIN"/>
    <property type="match status" value="1"/>
</dbReference>
<keyword evidence="7 9" id="KW-0720">Serine protease</keyword>
<comment type="subcellular location">
    <subcellularLocation>
        <location evidence="1">Secreted</location>
    </subcellularLocation>
</comment>
<evidence type="ECO:0000256" key="9">
    <source>
        <dbReference type="PROSITE-ProRule" id="PRU01240"/>
    </source>
</evidence>
<evidence type="ECO:0000256" key="7">
    <source>
        <dbReference type="ARBA" id="ARBA00022825"/>
    </source>
</evidence>
<dbReference type="InterPro" id="IPR010259">
    <property type="entry name" value="S8pro/Inhibitor_I9"/>
</dbReference>
<feature type="domain" description="Inhibitor I9" evidence="12">
    <location>
        <begin position="99"/>
        <end position="176"/>
    </location>
</feature>
<dbReference type="GO" id="GO:0006508">
    <property type="term" value="P:proteolysis"/>
    <property type="evidence" value="ECO:0007669"/>
    <property type="project" value="UniProtKB-KW"/>
</dbReference>
<dbReference type="InterPro" id="IPR041469">
    <property type="entry name" value="Subtilisin-like_FN3"/>
</dbReference>
<dbReference type="GO" id="GO:0009609">
    <property type="term" value="P:response to symbiotic bacterium"/>
    <property type="evidence" value="ECO:0007669"/>
    <property type="project" value="UniProtKB-ARBA"/>
</dbReference>
<reference evidence="14 15" key="1">
    <citation type="submission" date="2024-08" db="EMBL/GenBank/DDBJ databases">
        <title>Insights into the chromosomal genome structure of Flemingia macrophylla.</title>
        <authorList>
            <person name="Ding Y."/>
            <person name="Zhao Y."/>
            <person name="Bi W."/>
            <person name="Wu M."/>
            <person name="Zhao G."/>
            <person name="Gong Y."/>
            <person name="Li W."/>
            <person name="Zhang P."/>
        </authorList>
    </citation>
    <scope>NUCLEOTIDE SEQUENCE [LARGE SCALE GENOMIC DNA]</scope>
    <source>
        <strain evidence="14">DYQJB</strain>
        <tissue evidence="14">Leaf</tissue>
    </source>
</reference>
<sequence>MSVPQPILCGPHSNTINTSQSPAESTSPLRCIGADVDEVSGNLRRSRPPRSAEPSTPASVEERVAKLVVECACPPELRNGRMQRSSQNCQTYSEDERKTYIVYMGDHPKGVVQSSELLHISMLQNILGSKFAPDALLHSYKRSFNGFVAKLSEKEATRMAGLDGVVSVFQNKNNKLQTTKSWDFIGFPRNVKRSSIESDIVVGVIDYGIWPESESFSDKGFGPPPSKWKGSCHNITCNNKIIGAKYFRINGTFGKDDIISPRDSDGHGTHCASIAAGDLVESTSFFGLASGTVRGGVPSARIAVYKPCWSSGCDDADILQAFDEAIADGVDVISISLAPRTVVFINYFEDVFAIGAFHAMKKGILTSHSAGNLGPDLYTICNNAPWLLSVAASTIDRKFSTRVQLGDGTVYEGVSVNSFDQNNTSYPLIYAGDAPNITGGYNSSVSRFCGESSLDENLVKGKIILCDGFQGTISEGLISIVAGILVRSISSKDVAFSFALPTVSLSQKDGTLIQSYINLTSNPTATIFKSHEGKDSLSPYVASFSSRGPNAITSNILKPDLAAPGVDILAGWSPIGSVSGVESDKRKVNYNIVSGTSMACPHVTAAAAYIKSFHSDWSPAAIKSALMTTATPMSVALNPEAEFAFGAGQIDPVKAVNPGLVYDANEIDYVKFLCGQGYDTKKIRSITADNSNCTQDNIGTVWDLNLPSFTVYMNTSTSFTRVFHRTVTNAGSTTSEYRARVTTPPSLLNFKVEPDVLSFSSVGQKKSFTLTIEGRINVGIVSSSLIWDDGTFQFEILNCVYARHCPSKEALDLYVSDVGLPHQAQKQPIILKGFTIITLGLGNSRGPSFIWPPPSGSFLLLLLLLVLRDKMPHGALPLALQDIDVLFLS</sequence>
<evidence type="ECO:0000256" key="2">
    <source>
        <dbReference type="ARBA" id="ARBA00011073"/>
    </source>
</evidence>
<keyword evidence="15" id="KW-1185">Reference proteome</keyword>
<dbReference type="AlphaFoldDB" id="A0ABD1LTM9"/>
<feature type="compositionally biased region" description="Polar residues" evidence="10">
    <location>
        <begin position="12"/>
        <end position="28"/>
    </location>
</feature>
<dbReference type="InterPro" id="IPR045051">
    <property type="entry name" value="SBT"/>
</dbReference>
<dbReference type="InterPro" id="IPR000209">
    <property type="entry name" value="Peptidase_S8/S53_dom"/>
</dbReference>
<dbReference type="FunFam" id="3.40.50.200:FF:000006">
    <property type="entry name" value="Subtilisin-like protease SBT1.5"/>
    <property type="match status" value="1"/>
</dbReference>
<feature type="active site" description="Charge relay system" evidence="8 9">
    <location>
        <position position="267"/>
    </location>
</feature>
<dbReference type="InterPro" id="IPR036852">
    <property type="entry name" value="Peptidase_S8/S53_dom_sf"/>
</dbReference>
<evidence type="ECO:0000256" key="3">
    <source>
        <dbReference type="ARBA" id="ARBA00022525"/>
    </source>
</evidence>
<dbReference type="Pfam" id="PF17766">
    <property type="entry name" value="fn3_6"/>
    <property type="match status" value="1"/>
</dbReference>
<evidence type="ECO:0000256" key="8">
    <source>
        <dbReference type="PIRSR" id="PIRSR615500-1"/>
    </source>
</evidence>
<dbReference type="Pfam" id="PF05922">
    <property type="entry name" value="Inhibitor_I9"/>
    <property type="match status" value="1"/>
</dbReference>
<feature type="region of interest" description="Disordered" evidence="10">
    <location>
        <begin position="1"/>
        <end position="60"/>
    </location>
</feature>
<evidence type="ECO:0000313" key="14">
    <source>
        <dbReference type="EMBL" id="KAL2326643.1"/>
    </source>
</evidence>
<dbReference type="Proteomes" id="UP001603857">
    <property type="component" value="Unassembled WGS sequence"/>
</dbReference>
<keyword evidence="6 9" id="KW-0378">Hydrolase</keyword>
<protein>
    <recommendedName>
        <fullName evidence="16">Cucumisin</fullName>
    </recommendedName>
</protein>
<dbReference type="PRINTS" id="PR00723">
    <property type="entry name" value="SUBTILISIN"/>
</dbReference>
<dbReference type="PROSITE" id="PS00137">
    <property type="entry name" value="SUBTILASE_HIS"/>
    <property type="match status" value="1"/>
</dbReference>
<feature type="domain" description="Subtilisin-like protease fibronectin type-III" evidence="13">
    <location>
        <begin position="703"/>
        <end position="792"/>
    </location>
</feature>
<evidence type="ECO:0000256" key="6">
    <source>
        <dbReference type="ARBA" id="ARBA00022801"/>
    </source>
</evidence>
<feature type="active site" description="Charge relay system" evidence="8 9">
    <location>
        <position position="206"/>
    </location>
</feature>
<feature type="active site" description="Charge relay system" evidence="8 9">
    <location>
        <position position="597"/>
    </location>
</feature>
<dbReference type="FunFam" id="3.30.70.80:FF:000002">
    <property type="entry name" value="Subtilisin-like protease SBT5.3"/>
    <property type="match status" value="1"/>
</dbReference>
<organism evidence="14 15">
    <name type="scientific">Flemingia macrophylla</name>
    <dbReference type="NCBI Taxonomy" id="520843"/>
    <lineage>
        <taxon>Eukaryota</taxon>
        <taxon>Viridiplantae</taxon>
        <taxon>Streptophyta</taxon>
        <taxon>Embryophyta</taxon>
        <taxon>Tracheophyta</taxon>
        <taxon>Spermatophyta</taxon>
        <taxon>Magnoliopsida</taxon>
        <taxon>eudicotyledons</taxon>
        <taxon>Gunneridae</taxon>
        <taxon>Pentapetalae</taxon>
        <taxon>rosids</taxon>
        <taxon>fabids</taxon>
        <taxon>Fabales</taxon>
        <taxon>Fabaceae</taxon>
        <taxon>Papilionoideae</taxon>
        <taxon>50 kb inversion clade</taxon>
        <taxon>NPAAA clade</taxon>
        <taxon>indigoferoid/millettioid clade</taxon>
        <taxon>Phaseoleae</taxon>
        <taxon>Flemingia</taxon>
    </lineage>
</organism>
<dbReference type="SUPFAM" id="SSF52743">
    <property type="entry name" value="Subtilisin-like"/>
    <property type="match status" value="1"/>
</dbReference>
<feature type="domain" description="Peptidase S8/S53" evidence="11">
    <location>
        <begin position="198"/>
        <end position="648"/>
    </location>
</feature>
<dbReference type="InterPro" id="IPR034197">
    <property type="entry name" value="Peptidases_S8_3"/>
</dbReference>
<dbReference type="PROSITE" id="PS00138">
    <property type="entry name" value="SUBTILASE_SER"/>
    <property type="match status" value="1"/>
</dbReference>
<dbReference type="Gene3D" id="2.60.40.2310">
    <property type="match status" value="1"/>
</dbReference>
<evidence type="ECO:0000256" key="10">
    <source>
        <dbReference type="SAM" id="MobiDB-lite"/>
    </source>
</evidence>
<dbReference type="GO" id="GO:0009610">
    <property type="term" value="P:response to symbiotic fungus"/>
    <property type="evidence" value="ECO:0007669"/>
    <property type="project" value="UniProtKB-ARBA"/>
</dbReference>
<dbReference type="Gene3D" id="3.50.30.30">
    <property type="match status" value="1"/>
</dbReference>
<dbReference type="Gene3D" id="3.40.50.200">
    <property type="entry name" value="Peptidase S8/S53 domain"/>
    <property type="match status" value="1"/>
</dbReference>
<dbReference type="PROSITE" id="PS51892">
    <property type="entry name" value="SUBTILASE"/>
    <property type="match status" value="1"/>
</dbReference>
<dbReference type="EMBL" id="JBGMDY010000008">
    <property type="protein sequence ID" value="KAL2326643.1"/>
    <property type="molecule type" value="Genomic_DNA"/>
</dbReference>